<dbReference type="EMBL" id="JXXN02000518">
    <property type="protein sequence ID" value="THD27128.1"/>
    <property type="molecule type" value="Genomic_DNA"/>
</dbReference>
<dbReference type="Proteomes" id="UP000230066">
    <property type="component" value="Unassembled WGS sequence"/>
</dbReference>
<dbReference type="AlphaFoldDB" id="A0A2H1CRT8"/>
<accession>A0A2H1CRT8</accession>
<protein>
    <submittedName>
        <fullName evidence="2">Uncharacterized protein</fullName>
    </submittedName>
</protein>
<reference evidence="2" key="1">
    <citation type="submission" date="2019-03" db="EMBL/GenBank/DDBJ databases">
        <title>Improved annotation for the trematode Fasciola hepatica.</title>
        <authorList>
            <person name="Choi Y.-J."/>
            <person name="Martin J."/>
            <person name="Mitreva M."/>
        </authorList>
    </citation>
    <scope>NUCLEOTIDE SEQUENCE [LARGE SCALE GENOMIC DNA]</scope>
</reference>
<evidence type="ECO:0000313" key="2">
    <source>
        <dbReference type="EMBL" id="THD27128.1"/>
    </source>
</evidence>
<evidence type="ECO:0000256" key="1">
    <source>
        <dbReference type="SAM" id="MobiDB-lite"/>
    </source>
</evidence>
<organism evidence="2 3">
    <name type="scientific">Fasciola hepatica</name>
    <name type="common">Liver fluke</name>
    <dbReference type="NCBI Taxonomy" id="6192"/>
    <lineage>
        <taxon>Eukaryota</taxon>
        <taxon>Metazoa</taxon>
        <taxon>Spiralia</taxon>
        <taxon>Lophotrochozoa</taxon>
        <taxon>Platyhelminthes</taxon>
        <taxon>Trematoda</taxon>
        <taxon>Digenea</taxon>
        <taxon>Plagiorchiida</taxon>
        <taxon>Echinostomata</taxon>
        <taxon>Echinostomatoidea</taxon>
        <taxon>Fasciolidae</taxon>
        <taxon>Fasciola</taxon>
    </lineage>
</organism>
<gene>
    <name evidence="2" type="ORF">D915_002102</name>
</gene>
<feature type="region of interest" description="Disordered" evidence="1">
    <location>
        <begin position="21"/>
        <end position="50"/>
    </location>
</feature>
<keyword evidence="3" id="KW-1185">Reference proteome</keyword>
<proteinExistence type="predicted"/>
<sequence length="50" mass="5923">MRKKQFHLFLYALRSLQKTIDENESVNTEDLTSDPSARDKEDNFQQMDTS</sequence>
<feature type="compositionally biased region" description="Polar residues" evidence="1">
    <location>
        <begin position="25"/>
        <end position="35"/>
    </location>
</feature>
<evidence type="ECO:0000313" key="3">
    <source>
        <dbReference type="Proteomes" id="UP000230066"/>
    </source>
</evidence>
<name>A0A2H1CRT8_FASHE</name>
<comment type="caution">
    <text evidence="2">The sequence shown here is derived from an EMBL/GenBank/DDBJ whole genome shotgun (WGS) entry which is preliminary data.</text>
</comment>